<evidence type="ECO:0000313" key="2">
    <source>
        <dbReference type="Proteomes" id="UP000015100"/>
    </source>
</evidence>
<dbReference type="HOGENOM" id="CLU_773915_0_0_1"/>
<dbReference type="OrthoDB" id="3800738at2759"/>
<protein>
    <recommendedName>
        <fullName evidence="3">F-box domain-containing protein</fullName>
    </recommendedName>
</protein>
<dbReference type="Proteomes" id="UP000015100">
    <property type="component" value="Unassembled WGS sequence"/>
</dbReference>
<dbReference type="EMBL" id="AQGS01000467">
    <property type="protein sequence ID" value="EPS39525.1"/>
    <property type="molecule type" value="Genomic_DNA"/>
</dbReference>
<accession>S8A928</accession>
<reference evidence="2" key="2">
    <citation type="submission" date="2013-04" db="EMBL/GenBank/DDBJ databases">
        <title>Genomic mechanisms accounting for the adaptation to parasitism in nematode-trapping fungi.</title>
        <authorList>
            <person name="Ahren D.G."/>
        </authorList>
    </citation>
    <scope>NUCLEOTIDE SEQUENCE [LARGE SCALE GENOMIC DNA]</scope>
    <source>
        <strain evidence="2">CBS 200.50</strain>
    </source>
</reference>
<gene>
    <name evidence="1" type="ORF">H072_6702</name>
</gene>
<evidence type="ECO:0008006" key="3">
    <source>
        <dbReference type="Google" id="ProtNLM"/>
    </source>
</evidence>
<proteinExistence type="predicted"/>
<organism evidence="1 2">
    <name type="scientific">Dactylellina haptotyla (strain CBS 200.50)</name>
    <name type="common">Nematode-trapping fungus</name>
    <name type="synonym">Monacrosporium haptotylum</name>
    <dbReference type="NCBI Taxonomy" id="1284197"/>
    <lineage>
        <taxon>Eukaryota</taxon>
        <taxon>Fungi</taxon>
        <taxon>Dikarya</taxon>
        <taxon>Ascomycota</taxon>
        <taxon>Pezizomycotina</taxon>
        <taxon>Orbiliomycetes</taxon>
        <taxon>Orbiliales</taxon>
        <taxon>Orbiliaceae</taxon>
        <taxon>Dactylellina</taxon>
    </lineage>
</organism>
<dbReference type="SUPFAM" id="SSF81383">
    <property type="entry name" value="F-box domain"/>
    <property type="match status" value="1"/>
</dbReference>
<evidence type="ECO:0000313" key="1">
    <source>
        <dbReference type="EMBL" id="EPS39525.1"/>
    </source>
</evidence>
<reference evidence="1 2" key="1">
    <citation type="journal article" date="2013" name="PLoS Genet.">
        <title>Genomic mechanisms accounting for the adaptation to parasitism in nematode-trapping fungi.</title>
        <authorList>
            <person name="Meerupati T."/>
            <person name="Andersson K.M."/>
            <person name="Friman E."/>
            <person name="Kumar D."/>
            <person name="Tunlid A."/>
            <person name="Ahren D."/>
        </authorList>
    </citation>
    <scope>NUCLEOTIDE SEQUENCE [LARGE SCALE GENOMIC DNA]</scope>
    <source>
        <strain evidence="1 2">CBS 200.50</strain>
    </source>
</reference>
<sequence length="358" mass="40875">MAASGYVSHQPATSNALPYMPARVSSASAKVFEIAEILENILLNLSFREIMPLRQVSRDFDEIITNSPILKWVTFRHPSAVIPKRLLEDPRIQPHLPNHSNSNILVLHPLLKQAMQKMWIETIHIDRRSTRGGPYDAASASIFPDDTYITRPPINQLGVSTNSPNSDQVVINAAEGATGITMNHFLTQISKLVLQRYRELLCTPKRKLPTNNRHGSTPEICLRLPETFTTMEAAIDGLKAEHRRATQSILDDTHSATSRTFSLWRQEGAELWDVPILHDTGENHLIWRPVIGIGFDIGSYINIDMSWWDNRYIYIPSGCFMDWEIIPPRNYWHMEFFSFLVTSICPSDPDVRRYMILS</sequence>
<name>S8A928_DACHA</name>
<dbReference type="AlphaFoldDB" id="S8A928"/>
<comment type="caution">
    <text evidence="1">The sequence shown here is derived from an EMBL/GenBank/DDBJ whole genome shotgun (WGS) entry which is preliminary data.</text>
</comment>
<keyword evidence="2" id="KW-1185">Reference proteome</keyword>
<dbReference type="InterPro" id="IPR036047">
    <property type="entry name" value="F-box-like_dom_sf"/>
</dbReference>